<proteinExistence type="predicted"/>
<accession>A0A4Y5TRR8</accession>
<organism evidence="1 2">
    <name type="scientific">Serratia phage Moabite</name>
    <dbReference type="NCBI Taxonomy" id="2587814"/>
    <lineage>
        <taxon>Viruses</taxon>
        <taxon>Duplodnaviria</taxon>
        <taxon>Heunggongvirae</taxon>
        <taxon>Uroviricota</taxon>
        <taxon>Caudoviricetes</taxon>
        <taxon>Chimalliviridae</taxon>
        <taxon>Moabitevirus</taxon>
        <taxon>Moabitevirus moabite</taxon>
    </lineage>
</organism>
<protein>
    <submittedName>
        <fullName evidence="1">Putative lysozyme inhibitor</fullName>
    </submittedName>
</protein>
<dbReference type="Proteomes" id="UP000319063">
    <property type="component" value="Segment"/>
</dbReference>
<dbReference type="EMBL" id="MK994515">
    <property type="protein sequence ID" value="QDB71301.1"/>
    <property type="molecule type" value="Genomic_DNA"/>
</dbReference>
<name>A0A4Y5TRR8_9CAUD</name>
<keyword evidence="2" id="KW-1185">Reference proteome</keyword>
<gene>
    <name evidence="1" type="ORF">CPT_Moabite_271</name>
</gene>
<sequence length="118" mass="13308">MKKIFLALLISLVSFSAFADSTYVIGREGHRIVFNKTDFSFQVAGTSTVIRCNFSETIDGITDGGNVYTAKTYDCPNNSWAAAKYMVDSGELYITIYKRGQKESLFNEMFTSKQIKHF</sequence>
<reference evidence="2" key="1">
    <citation type="submission" date="2019-05" db="EMBL/GenBank/DDBJ databases">
        <title>Complete Genome Sequence of Serratia marcescens Myophage Moabite.</title>
        <authorList>
            <person name="Price L."/>
            <person name="Rohren M."/>
            <person name="Newkirk H."/>
            <person name="Liu M."/>
            <person name="Ramsey J."/>
        </authorList>
    </citation>
    <scope>NUCLEOTIDE SEQUENCE [LARGE SCALE GENOMIC DNA]</scope>
</reference>
<evidence type="ECO:0000313" key="1">
    <source>
        <dbReference type="EMBL" id="QDB71301.1"/>
    </source>
</evidence>
<evidence type="ECO:0000313" key="2">
    <source>
        <dbReference type="Proteomes" id="UP000319063"/>
    </source>
</evidence>